<dbReference type="Proteomes" id="UP001140949">
    <property type="component" value="Unassembled WGS sequence"/>
</dbReference>
<gene>
    <name evidence="1" type="ORF">M6B38_265510</name>
</gene>
<sequence length="131" mass="14094">MAEARRSLGRVGREPPDWARETLARRGSTTDCDDAGHVEVQNGGMSCRLAGDRVLVVGGRTEEARRWRYDERSTDRLPDRLVRRSAPGVVAARDVDGGGLQVENSSSVRAAMAEISGDVDIDGGTVRVGCV</sequence>
<name>A0AAX6IAI5_IRIPA</name>
<accession>A0AAX6IAI5</accession>
<keyword evidence="2" id="KW-1185">Reference proteome</keyword>
<reference evidence="1" key="1">
    <citation type="journal article" date="2023" name="GigaByte">
        <title>Genome assembly of the bearded iris, Iris pallida Lam.</title>
        <authorList>
            <person name="Bruccoleri R.E."/>
            <person name="Oakeley E.J."/>
            <person name="Faust A.M.E."/>
            <person name="Altorfer M."/>
            <person name="Dessus-Babus S."/>
            <person name="Burckhardt D."/>
            <person name="Oertli M."/>
            <person name="Naumann U."/>
            <person name="Petersen F."/>
            <person name="Wong J."/>
        </authorList>
    </citation>
    <scope>NUCLEOTIDE SEQUENCE</scope>
    <source>
        <strain evidence="1">GSM-AAB239-AS_SAM_17_03QT</strain>
    </source>
</reference>
<reference evidence="1" key="2">
    <citation type="submission" date="2023-04" db="EMBL/GenBank/DDBJ databases">
        <authorList>
            <person name="Bruccoleri R.E."/>
            <person name="Oakeley E.J."/>
            <person name="Faust A.-M."/>
            <person name="Dessus-Babus S."/>
            <person name="Altorfer M."/>
            <person name="Burckhardt D."/>
            <person name="Oertli M."/>
            <person name="Naumann U."/>
            <person name="Petersen F."/>
            <person name="Wong J."/>
        </authorList>
    </citation>
    <scope>NUCLEOTIDE SEQUENCE</scope>
    <source>
        <strain evidence="1">GSM-AAB239-AS_SAM_17_03QT</strain>
        <tissue evidence="1">Leaf</tissue>
    </source>
</reference>
<proteinExistence type="predicted"/>
<evidence type="ECO:0000313" key="2">
    <source>
        <dbReference type="Proteomes" id="UP001140949"/>
    </source>
</evidence>
<comment type="caution">
    <text evidence="1">The sequence shown here is derived from an EMBL/GenBank/DDBJ whole genome shotgun (WGS) entry which is preliminary data.</text>
</comment>
<protein>
    <submittedName>
        <fullName evidence="1">Pollen-specific leucine-rich repeat extensin-like protein 3</fullName>
    </submittedName>
</protein>
<dbReference type="EMBL" id="JANAVB010003058">
    <property type="protein sequence ID" value="KAJ6850272.1"/>
    <property type="molecule type" value="Genomic_DNA"/>
</dbReference>
<organism evidence="1 2">
    <name type="scientific">Iris pallida</name>
    <name type="common">Sweet iris</name>
    <dbReference type="NCBI Taxonomy" id="29817"/>
    <lineage>
        <taxon>Eukaryota</taxon>
        <taxon>Viridiplantae</taxon>
        <taxon>Streptophyta</taxon>
        <taxon>Embryophyta</taxon>
        <taxon>Tracheophyta</taxon>
        <taxon>Spermatophyta</taxon>
        <taxon>Magnoliopsida</taxon>
        <taxon>Liliopsida</taxon>
        <taxon>Asparagales</taxon>
        <taxon>Iridaceae</taxon>
        <taxon>Iridoideae</taxon>
        <taxon>Irideae</taxon>
        <taxon>Iris</taxon>
    </lineage>
</organism>
<dbReference type="AlphaFoldDB" id="A0AAX6IAI5"/>
<evidence type="ECO:0000313" key="1">
    <source>
        <dbReference type="EMBL" id="KAJ6850272.1"/>
    </source>
</evidence>